<reference evidence="2" key="1">
    <citation type="journal article" date="2019" name="bioRxiv">
        <title>The Genome of the Zebra Mussel, Dreissena polymorpha: A Resource for Invasive Species Research.</title>
        <authorList>
            <person name="McCartney M.A."/>
            <person name="Auch B."/>
            <person name="Kono T."/>
            <person name="Mallez S."/>
            <person name="Zhang Y."/>
            <person name="Obille A."/>
            <person name="Becker A."/>
            <person name="Abrahante J.E."/>
            <person name="Garbe J."/>
            <person name="Badalamenti J.P."/>
            <person name="Herman A."/>
            <person name="Mangelson H."/>
            <person name="Liachko I."/>
            <person name="Sullivan S."/>
            <person name="Sone E.D."/>
            <person name="Koren S."/>
            <person name="Silverstein K.A.T."/>
            <person name="Beckman K.B."/>
            <person name="Gohl D.M."/>
        </authorList>
    </citation>
    <scope>NUCLEOTIDE SEQUENCE</scope>
    <source>
        <strain evidence="2">Duluth1</strain>
        <tissue evidence="2">Whole animal</tissue>
    </source>
</reference>
<accession>A0A9D3YGH7</accession>
<evidence type="ECO:0000313" key="3">
    <source>
        <dbReference type="Proteomes" id="UP000828390"/>
    </source>
</evidence>
<keyword evidence="3" id="KW-1185">Reference proteome</keyword>
<name>A0A9D3YGH7_DREPO</name>
<dbReference type="EMBL" id="JAIWYP010000016">
    <property type="protein sequence ID" value="KAH3698321.1"/>
    <property type="molecule type" value="Genomic_DNA"/>
</dbReference>
<dbReference type="Proteomes" id="UP000828390">
    <property type="component" value="Unassembled WGS sequence"/>
</dbReference>
<protein>
    <submittedName>
        <fullName evidence="2">Uncharacterized protein</fullName>
    </submittedName>
</protein>
<reference evidence="2" key="2">
    <citation type="submission" date="2020-11" db="EMBL/GenBank/DDBJ databases">
        <authorList>
            <person name="McCartney M.A."/>
            <person name="Auch B."/>
            <person name="Kono T."/>
            <person name="Mallez S."/>
            <person name="Becker A."/>
            <person name="Gohl D.M."/>
            <person name="Silverstein K.A.T."/>
            <person name="Koren S."/>
            <person name="Bechman K.B."/>
            <person name="Herman A."/>
            <person name="Abrahante J.E."/>
            <person name="Garbe J."/>
        </authorList>
    </citation>
    <scope>NUCLEOTIDE SEQUENCE</scope>
    <source>
        <strain evidence="2">Duluth1</strain>
        <tissue evidence="2">Whole animal</tissue>
    </source>
</reference>
<evidence type="ECO:0000256" key="1">
    <source>
        <dbReference type="SAM" id="MobiDB-lite"/>
    </source>
</evidence>
<sequence length="122" mass="14020">MWDCDWDHIAELQLENASDRWQPKGLYVEEDGGEDSGTEPEINDVDEQQYGKEDYETSNQYEVDSVEADDENCKHDSEEDEGDEDDLELTDEQREELRMMQQMGLPVNFAFGKSKSAGTSKV</sequence>
<feature type="region of interest" description="Disordered" evidence="1">
    <location>
        <begin position="22"/>
        <end position="89"/>
    </location>
</feature>
<organism evidence="2 3">
    <name type="scientific">Dreissena polymorpha</name>
    <name type="common">Zebra mussel</name>
    <name type="synonym">Mytilus polymorpha</name>
    <dbReference type="NCBI Taxonomy" id="45954"/>
    <lineage>
        <taxon>Eukaryota</taxon>
        <taxon>Metazoa</taxon>
        <taxon>Spiralia</taxon>
        <taxon>Lophotrochozoa</taxon>
        <taxon>Mollusca</taxon>
        <taxon>Bivalvia</taxon>
        <taxon>Autobranchia</taxon>
        <taxon>Heteroconchia</taxon>
        <taxon>Euheterodonta</taxon>
        <taxon>Imparidentia</taxon>
        <taxon>Neoheterodontei</taxon>
        <taxon>Myida</taxon>
        <taxon>Dreissenoidea</taxon>
        <taxon>Dreissenidae</taxon>
        <taxon>Dreissena</taxon>
    </lineage>
</organism>
<dbReference type="AlphaFoldDB" id="A0A9D3YGH7"/>
<proteinExistence type="predicted"/>
<comment type="caution">
    <text evidence="2">The sequence shown here is derived from an EMBL/GenBank/DDBJ whole genome shotgun (WGS) entry which is preliminary data.</text>
</comment>
<gene>
    <name evidence="2" type="ORF">DPMN_085840</name>
</gene>
<feature type="compositionally biased region" description="Acidic residues" evidence="1">
    <location>
        <begin position="28"/>
        <end position="47"/>
    </location>
</feature>
<evidence type="ECO:0000313" key="2">
    <source>
        <dbReference type="EMBL" id="KAH3698321.1"/>
    </source>
</evidence>
<feature type="compositionally biased region" description="Acidic residues" evidence="1">
    <location>
        <begin position="78"/>
        <end position="89"/>
    </location>
</feature>